<feature type="transmembrane region" description="Helical" evidence="2">
    <location>
        <begin position="579"/>
        <end position="600"/>
    </location>
</feature>
<evidence type="ECO:0000256" key="1">
    <source>
        <dbReference type="SAM" id="MobiDB-lite"/>
    </source>
</evidence>
<feature type="compositionally biased region" description="Polar residues" evidence="1">
    <location>
        <begin position="113"/>
        <end position="122"/>
    </location>
</feature>
<feature type="compositionally biased region" description="Low complexity" evidence="1">
    <location>
        <begin position="203"/>
        <end position="214"/>
    </location>
</feature>
<keyword evidence="2" id="KW-0812">Transmembrane</keyword>
<feature type="compositionally biased region" description="Basic and acidic residues" evidence="1">
    <location>
        <begin position="968"/>
        <end position="977"/>
    </location>
</feature>
<proteinExistence type="predicted"/>
<sequence length="1436" mass="151794">MDWPFNHHSKTRPTVFPVRLWSLAFLTLVFGFLNSSPVVVADSSPPVADVEDLFKDEGFLRMSRGGEAFGRRPPPPPLILNPTHLSTQTPKRRQFPTPLPFPQDKGRLPSAPPQQRNDQISASGEKGSLENVNSNLANRSHNRNRGTKSDVDKVGSDEGGNGGLKPTGLDANGHQSSRGLDKDVNGVFSKVSPAVVNGGTSGGASSSSGDTGAESDAHPLLGITPAAPGEAFDFNPILSNPAVTRILAGSSGRIPQWEPALPDLHDLIPEVNYTTDVLGNRGYPHSHNPQVHQHPSATNDNGHSGSSSGGSGTSYSNNGGFLGGSNGISSSGTNSNSNNLSGNNGHGALFNPKNPVFVPSPVSSKGSSTMYNMDQLTNNIAIPKHTLPNPSNLATSRSTVLEDGSDANSGGGSNNNYGGNNQGNGGGVSGTSSAEDTDRDNGNSHHDRYPPSSGSIGSSNHLEGSRGEGGGPYFYDEDDSGLSEDSARSHVATNSNDAQGKRGIWTETGSGHPGQEPLDSRDENGPKYIVCDALCGAWKHQCKLMGILFSITSVLCLVFAIGILYSLQFSIRDFVPFSIILLLLFTTSASRAFILLSGWLCSPDSRPTWLPIISTLPAALFVITILVALHLARFPFPFIKSYTIPCYMILIISSVALGPPISLSLGAHFHPHNHGLLSQVAWIFGHAVLALMSLAYLLKFKPFYVRLANERGNVNAHGGTSNSTMNGGSSLSNAGGTPAVVANGSSNLSTLKKRGYVVKWGCLQARAMFGASLLALCLSTMIIISVAMGRGECEATSTWTGWVLSLCARMLEFAIVILLLLVTISSADIRFISRLTRVPINKSNVGLINADIFPTMVSSNTAVQRCIPMYSSNTRADVMMLGPTESRSSLRGKTFGERALPGERLGEYRSSVGRGLPLRLGSGGPSHSLPGTPVDGFPQGLKLPEPAPASLLVTKVVFGTPAKSREVNHLSHQHENPLHCTGGGPGSKDDRETNNIYASLESVKIAPFVNAGSSTGSNHSGSDRVLLSAPRDYIYSISRDLTKTIDSIYDTSRPRGNNLAHTIETLCPPLAHTIEQIGSIPNLSSNQPGRGGSSASGAGASFNLHPHNLHHSHGNSMAAGRTDLARTIDRIRYAAAAGAPSASLTAPGNNQAGRNFVLQLGTPGSTHLPGMGNPPPYCSSESSHDVTPDSGIVSDIHSKNGRDVPEVVYAREYRGNSVEDIRRLPMLPLSKHQHRGPGPVTLYDKTPTSPNNPSCAPSPAALRPGNSQLYVPTPTSNNTIVGCVEHLLNQTEHILSRTESLDSNSHSAGLQRLLNHKEQLEHVEKLLAQAEYAIWLEKRNVSQLGSNESPSPYGFSHRPVSNANSVASASFSSANSANPVQSSMRKETPNNPLSSGSSGNPMIVNNHGSSISSGGAPSIGQSSKKISKKLEEESVV</sequence>
<feature type="compositionally biased region" description="Polar residues" evidence="1">
    <location>
        <begin position="287"/>
        <end position="300"/>
    </location>
</feature>
<feature type="region of interest" description="Disordered" evidence="1">
    <location>
        <begin position="1080"/>
        <end position="1117"/>
    </location>
</feature>
<accession>A0ABP1QZL4</accession>
<feature type="transmembrane region" description="Helical" evidence="2">
    <location>
        <begin position="679"/>
        <end position="698"/>
    </location>
</feature>
<feature type="compositionally biased region" description="Basic and acidic residues" evidence="1">
    <location>
        <begin position="439"/>
        <end position="449"/>
    </location>
</feature>
<feature type="region of interest" description="Disordered" evidence="1">
    <location>
        <begin position="64"/>
        <end position="223"/>
    </location>
</feature>
<feature type="compositionally biased region" description="Low complexity" evidence="1">
    <location>
        <begin position="1389"/>
        <end position="1401"/>
    </location>
</feature>
<feature type="compositionally biased region" description="Basic and acidic residues" evidence="1">
    <location>
        <begin position="147"/>
        <end position="156"/>
    </location>
</feature>
<feature type="compositionally biased region" description="Polar residues" evidence="1">
    <location>
        <begin position="130"/>
        <end position="139"/>
    </location>
</feature>
<feature type="region of interest" description="Disordered" evidence="1">
    <location>
        <begin position="382"/>
        <end position="522"/>
    </location>
</feature>
<feature type="compositionally biased region" description="Polar residues" evidence="1">
    <location>
        <begin position="361"/>
        <end position="370"/>
    </location>
</feature>
<dbReference type="EMBL" id="CAXLJM020000051">
    <property type="protein sequence ID" value="CAL8115718.1"/>
    <property type="molecule type" value="Genomic_DNA"/>
</dbReference>
<feature type="transmembrane region" description="Helical" evidence="2">
    <location>
        <begin position="799"/>
        <end position="824"/>
    </location>
</feature>
<name>A0ABP1QZL4_9HEXA</name>
<feature type="compositionally biased region" description="Gly residues" evidence="1">
    <location>
        <begin position="420"/>
        <end position="429"/>
    </location>
</feature>
<dbReference type="Proteomes" id="UP001642540">
    <property type="component" value="Unassembled WGS sequence"/>
</dbReference>
<feature type="transmembrane region" description="Helical" evidence="2">
    <location>
        <begin position="612"/>
        <end position="632"/>
    </location>
</feature>
<feature type="region of interest" description="Disordered" evidence="1">
    <location>
        <begin position="1372"/>
        <end position="1436"/>
    </location>
</feature>
<keyword evidence="2" id="KW-0472">Membrane</keyword>
<feature type="transmembrane region" description="Helical" evidence="2">
    <location>
        <begin position="544"/>
        <end position="567"/>
    </location>
</feature>
<comment type="caution">
    <text evidence="3">The sequence shown here is derived from an EMBL/GenBank/DDBJ whole genome shotgun (WGS) entry which is preliminary data.</text>
</comment>
<organism evidence="3 4">
    <name type="scientific">Orchesella dallaii</name>
    <dbReference type="NCBI Taxonomy" id="48710"/>
    <lineage>
        <taxon>Eukaryota</taxon>
        <taxon>Metazoa</taxon>
        <taxon>Ecdysozoa</taxon>
        <taxon>Arthropoda</taxon>
        <taxon>Hexapoda</taxon>
        <taxon>Collembola</taxon>
        <taxon>Entomobryomorpha</taxon>
        <taxon>Entomobryoidea</taxon>
        <taxon>Orchesellidae</taxon>
        <taxon>Orchesellinae</taxon>
        <taxon>Orchesella</taxon>
    </lineage>
</organism>
<feature type="region of interest" description="Disordered" evidence="1">
    <location>
        <begin position="278"/>
        <end position="370"/>
    </location>
</feature>
<feature type="compositionally biased region" description="Polar residues" evidence="1">
    <location>
        <begin position="388"/>
        <end position="399"/>
    </location>
</feature>
<keyword evidence="4" id="KW-1185">Reference proteome</keyword>
<feature type="compositionally biased region" description="Low complexity" evidence="1">
    <location>
        <begin position="327"/>
        <end position="347"/>
    </location>
</feature>
<feature type="transmembrane region" description="Helical" evidence="2">
    <location>
        <begin position="644"/>
        <end position="667"/>
    </location>
</feature>
<feature type="compositionally biased region" description="Polar residues" evidence="1">
    <location>
        <begin position="452"/>
        <end position="462"/>
    </location>
</feature>
<feature type="compositionally biased region" description="Low complexity" evidence="1">
    <location>
        <begin position="1408"/>
        <end position="1424"/>
    </location>
</feature>
<feature type="region of interest" description="Disordered" evidence="1">
    <location>
        <begin position="968"/>
        <end position="992"/>
    </location>
</feature>
<evidence type="ECO:0000313" key="3">
    <source>
        <dbReference type="EMBL" id="CAL8115718.1"/>
    </source>
</evidence>
<gene>
    <name evidence="3" type="ORF">ODALV1_LOCUS16984</name>
</gene>
<reference evidence="3 4" key="1">
    <citation type="submission" date="2024-08" db="EMBL/GenBank/DDBJ databases">
        <authorList>
            <person name="Cucini C."/>
            <person name="Frati F."/>
        </authorList>
    </citation>
    <scope>NUCLEOTIDE SEQUENCE [LARGE SCALE GENOMIC DNA]</scope>
</reference>
<feature type="transmembrane region" description="Helical" evidence="2">
    <location>
        <begin position="767"/>
        <end position="787"/>
    </location>
</feature>
<keyword evidence="2" id="KW-1133">Transmembrane helix</keyword>
<protein>
    <submittedName>
        <fullName evidence="3">Uncharacterized protein</fullName>
    </submittedName>
</protein>
<evidence type="ECO:0000256" key="2">
    <source>
        <dbReference type="SAM" id="Phobius"/>
    </source>
</evidence>
<evidence type="ECO:0000313" key="4">
    <source>
        <dbReference type="Proteomes" id="UP001642540"/>
    </source>
</evidence>